<evidence type="ECO:0000313" key="2">
    <source>
        <dbReference type="EMBL" id="QWV96506.1"/>
    </source>
</evidence>
<dbReference type="PROSITE" id="PS51257">
    <property type="entry name" value="PROKAR_LIPOPROTEIN"/>
    <property type="match status" value="1"/>
</dbReference>
<name>A0ABX8JHA7_9BACT</name>
<protein>
    <submittedName>
        <fullName evidence="2">DUF799 domain-containing protein</fullName>
    </submittedName>
</protein>
<gene>
    <name evidence="2" type="ORF">KP005_14140</name>
</gene>
<evidence type="ECO:0000256" key="1">
    <source>
        <dbReference type="SAM" id="SignalP"/>
    </source>
</evidence>
<accession>A0ABX8JHA7</accession>
<proteinExistence type="predicted"/>
<organism evidence="2 3">
    <name type="scientific">Geomonas diazotrophica</name>
    <dbReference type="NCBI Taxonomy" id="2843197"/>
    <lineage>
        <taxon>Bacteria</taxon>
        <taxon>Pseudomonadati</taxon>
        <taxon>Thermodesulfobacteriota</taxon>
        <taxon>Desulfuromonadia</taxon>
        <taxon>Geobacterales</taxon>
        <taxon>Geobacteraceae</taxon>
        <taxon>Geomonas</taxon>
    </lineage>
</organism>
<dbReference type="Pfam" id="PF05643">
    <property type="entry name" value="GNA1162-like"/>
    <property type="match status" value="1"/>
</dbReference>
<feature type="signal peptide" evidence="1">
    <location>
        <begin position="1"/>
        <end position="28"/>
    </location>
</feature>
<dbReference type="InterPro" id="IPR008517">
    <property type="entry name" value="GNA1162-like"/>
</dbReference>
<sequence>MPAFFSRRFFVVLLLAGLTGALSGCAGKAGVYQDQSMDFGSVKTIAVLPLANLTKEAQAPDRVRDVLSTALMASSGIYILPPGEVMRGIISTGIANPSSPTADEIVKFCKSTKADAVLTGSVREYGELRSGTAVANVISMSMQFAEGQTGKVVWSADTTQGGIGIADRLFGGGGQPMNVITEKAVNDVIHKLFQ</sequence>
<feature type="chain" id="PRO_5046838235" evidence="1">
    <location>
        <begin position="29"/>
        <end position="194"/>
    </location>
</feature>
<dbReference type="Proteomes" id="UP000683493">
    <property type="component" value="Chromosome"/>
</dbReference>
<reference evidence="2 3" key="1">
    <citation type="submission" date="2021-06" db="EMBL/GenBank/DDBJ databases">
        <title>Gemonas diversity in paddy soil.</title>
        <authorList>
            <person name="Liu G."/>
        </authorList>
    </citation>
    <scope>NUCLEOTIDE SEQUENCE [LARGE SCALE GENOMIC DNA]</scope>
    <source>
        <strain evidence="2 3">RG29</strain>
    </source>
</reference>
<dbReference type="EMBL" id="CP076724">
    <property type="protein sequence ID" value="QWV96506.1"/>
    <property type="molecule type" value="Genomic_DNA"/>
</dbReference>
<keyword evidence="1" id="KW-0732">Signal</keyword>
<evidence type="ECO:0000313" key="3">
    <source>
        <dbReference type="Proteomes" id="UP000683493"/>
    </source>
</evidence>
<keyword evidence="3" id="KW-1185">Reference proteome</keyword>